<dbReference type="EMBL" id="CYGZ01000003">
    <property type="protein sequence ID" value="CUA79188.1"/>
    <property type="molecule type" value="Genomic_DNA"/>
</dbReference>
<dbReference type="InterPro" id="IPR001763">
    <property type="entry name" value="Rhodanese-like_dom"/>
</dbReference>
<name>A0A0K6GKV3_9BACL</name>
<protein>
    <submittedName>
        <fullName evidence="2">Rhodanese-related sulfurtransferase</fullName>
    </submittedName>
</protein>
<dbReference type="Gene3D" id="3.40.250.10">
    <property type="entry name" value="Rhodanese-like domain"/>
    <property type="match status" value="1"/>
</dbReference>
<sequence length="193" mass="21686">MTIHVDLVVDAKGLTCPMPIVRTKKAMEQLQPGQVLEVQATDKGSLADIQGWAKNTGHQYIGTIEEGDVLKHYLRKANPTEVKEEAKYPHVVSLEELQKKVENNEQVFILDVREEAEYVFGHIPGAYHIPLGQLAERLNELNKDETIYVICRTGNRSDLAAQQLTEKGFTRVFNVIPGMTQWKGTMTKGGNEQ</sequence>
<dbReference type="InterPro" id="IPR050229">
    <property type="entry name" value="GlpE_sulfurtransferase"/>
</dbReference>
<dbReference type="Proteomes" id="UP000182738">
    <property type="component" value="Unassembled WGS sequence"/>
</dbReference>
<feature type="domain" description="Rhodanese" evidence="1">
    <location>
        <begin position="103"/>
        <end position="188"/>
    </location>
</feature>
<dbReference type="InterPro" id="IPR036868">
    <property type="entry name" value="TusA-like_sf"/>
</dbReference>
<reference evidence="3" key="1">
    <citation type="submission" date="2015-08" db="EMBL/GenBank/DDBJ databases">
        <authorList>
            <person name="Varghese N."/>
        </authorList>
    </citation>
    <scope>NUCLEOTIDE SEQUENCE [LARGE SCALE GENOMIC DNA]</scope>
    <source>
        <strain evidence="3">DSM 27374</strain>
    </source>
</reference>
<dbReference type="CDD" id="cd00291">
    <property type="entry name" value="SirA_YedF_YeeD"/>
    <property type="match status" value="1"/>
</dbReference>
<dbReference type="AlphaFoldDB" id="A0A0K6GKV3"/>
<evidence type="ECO:0000313" key="3">
    <source>
        <dbReference type="Proteomes" id="UP000182738"/>
    </source>
</evidence>
<dbReference type="Pfam" id="PF01206">
    <property type="entry name" value="TusA"/>
    <property type="match status" value="1"/>
</dbReference>
<dbReference type="OrthoDB" id="9796234at2"/>
<dbReference type="SUPFAM" id="SSF52821">
    <property type="entry name" value="Rhodanese/Cell cycle control phosphatase"/>
    <property type="match status" value="1"/>
</dbReference>
<evidence type="ECO:0000259" key="1">
    <source>
        <dbReference type="PROSITE" id="PS50206"/>
    </source>
</evidence>
<dbReference type="InterPro" id="IPR001307">
    <property type="entry name" value="Thiosulphate_STrfase_CS"/>
</dbReference>
<keyword evidence="3" id="KW-1185">Reference proteome</keyword>
<dbReference type="Pfam" id="PF00581">
    <property type="entry name" value="Rhodanese"/>
    <property type="match status" value="1"/>
</dbReference>
<dbReference type="GO" id="GO:0004792">
    <property type="term" value="F:thiosulfate-cyanide sulfurtransferase activity"/>
    <property type="evidence" value="ECO:0007669"/>
    <property type="project" value="InterPro"/>
</dbReference>
<dbReference type="InterPro" id="IPR036873">
    <property type="entry name" value="Rhodanese-like_dom_sf"/>
</dbReference>
<evidence type="ECO:0000313" key="2">
    <source>
        <dbReference type="EMBL" id="CUA79188.1"/>
    </source>
</evidence>
<dbReference type="InterPro" id="IPR001455">
    <property type="entry name" value="TusA-like"/>
</dbReference>
<dbReference type="PROSITE" id="PS50206">
    <property type="entry name" value="RHODANESE_3"/>
    <property type="match status" value="1"/>
</dbReference>
<dbReference type="Gene3D" id="3.30.110.40">
    <property type="entry name" value="TusA-like domain"/>
    <property type="match status" value="1"/>
</dbReference>
<accession>A0A0K6GKV3</accession>
<dbReference type="PANTHER" id="PTHR43031:SF1">
    <property type="entry name" value="PYRIDINE NUCLEOTIDE-DISULPHIDE OXIDOREDUCTASE"/>
    <property type="match status" value="1"/>
</dbReference>
<dbReference type="SMART" id="SM00450">
    <property type="entry name" value="RHOD"/>
    <property type="match status" value="1"/>
</dbReference>
<gene>
    <name evidence="2" type="ORF">Ga0061060_1037</name>
</gene>
<dbReference type="PROSITE" id="PS00380">
    <property type="entry name" value="RHODANESE_1"/>
    <property type="match status" value="1"/>
</dbReference>
<dbReference type="PROSITE" id="PS01148">
    <property type="entry name" value="UPF0033"/>
    <property type="match status" value="1"/>
</dbReference>
<dbReference type="RefSeq" id="WP_055440404.1">
    <property type="nucleotide sequence ID" value="NZ_BAABDZ010000029.1"/>
</dbReference>
<proteinExistence type="predicted"/>
<dbReference type="STRING" id="1325335.GCA_001418025_00494"/>
<dbReference type="SUPFAM" id="SSF64307">
    <property type="entry name" value="SirA-like"/>
    <property type="match status" value="1"/>
</dbReference>
<dbReference type="CDD" id="cd00158">
    <property type="entry name" value="RHOD"/>
    <property type="match status" value="1"/>
</dbReference>
<dbReference type="PANTHER" id="PTHR43031">
    <property type="entry name" value="FAD-DEPENDENT OXIDOREDUCTASE"/>
    <property type="match status" value="1"/>
</dbReference>
<organism evidence="2 3">
    <name type="scientific">Anoxybacillus suryakundensis</name>
    <dbReference type="NCBI Taxonomy" id="1325335"/>
    <lineage>
        <taxon>Bacteria</taxon>
        <taxon>Bacillati</taxon>
        <taxon>Bacillota</taxon>
        <taxon>Bacilli</taxon>
        <taxon>Bacillales</taxon>
        <taxon>Anoxybacillaceae</taxon>
        <taxon>Anoxybacillus</taxon>
    </lineage>
</organism>
<keyword evidence="2" id="KW-0808">Transferase</keyword>